<sequence>MKNAIAFLIACICFFCVNAQTIEKSNIDIILKTNGDELQGKVVEIEDDEVKFTYEGESLIYKIKKQDIVKVTYGSAA</sequence>
<accession>A0ABS9SDZ2</accession>
<feature type="chain" id="PRO_5045680194" evidence="1">
    <location>
        <begin position="20"/>
        <end position="77"/>
    </location>
</feature>
<dbReference type="Proteomes" id="UP001202248">
    <property type="component" value="Unassembled WGS sequence"/>
</dbReference>
<evidence type="ECO:0000256" key="1">
    <source>
        <dbReference type="SAM" id="SignalP"/>
    </source>
</evidence>
<keyword evidence="1" id="KW-0732">Signal</keyword>
<gene>
    <name evidence="2" type="ORF">MKP09_00840</name>
</gene>
<feature type="signal peptide" evidence="1">
    <location>
        <begin position="1"/>
        <end position="19"/>
    </location>
</feature>
<organism evidence="2 3">
    <name type="scientific">Niabella ginsengisoli</name>
    <dbReference type="NCBI Taxonomy" id="522298"/>
    <lineage>
        <taxon>Bacteria</taxon>
        <taxon>Pseudomonadati</taxon>
        <taxon>Bacteroidota</taxon>
        <taxon>Chitinophagia</taxon>
        <taxon>Chitinophagales</taxon>
        <taxon>Chitinophagaceae</taxon>
        <taxon>Niabella</taxon>
    </lineage>
</organism>
<name>A0ABS9SDZ2_9BACT</name>
<keyword evidence="3" id="KW-1185">Reference proteome</keyword>
<evidence type="ECO:0000313" key="2">
    <source>
        <dbReference type="EMBL" id="MCH5596576.1"/>
    </source>
</evidence>
<comment type="caution">
    <text evidence="2">The sequence shown here is derived from an EMBL/GenBank/DDBJ whole genome shotgun (WGS) entry which is preliminary data.</text>
</comment>
<dbReference type="RefSeq" id="WP_240825748.1">
    <property type="nucleotide sequence ID" value="NZ_JAKWBL010000001.1"/>
</dbReference>
<evidence type="ECO:0000313" key="3">
    <source>
        <dbReference type="Proteomes" id="UP001202248"/>
    </source>
</evidence>
<dbReference type="EMBL" id="JAKWBL010000001">
    <property type="protein sequence ID" value="MCH5596576.1"/>
    <property type="molecule type" value="Genomic_DNA"/>
</dbReference>
<reference evidence="2 3" key="1">
    <citation type="submission" date="2022-02" db="EMBL/GenBank/DDBJ databases">
        <authorList>
            <person name="Min J."/>
        </authorList>
    </citation>
    <scope>NUCLEOTIDE SEQUENCE [LARGE SCALE GENOMIC DNA]</scope>
    <source>
        <strain evidence="2 3">GR10-1</strain>
    </source>
</reference>
<protein>
    <submittedName>
        <fullName evidence="2">Uncharacterized protein</fullName>
    </submittedName>
</protein>
<proteinExistence type="predicted"/>